<dbReference type="AlphaFoldDB" id="A0A6H0XU17"/>
<gene>
    <name evidence="2" type="ORF">AMS68_003652</name>
</gene>
<reference evidence="2 3" key="1">
    <citation type="journal article" date="2016" name="Sci. Rep.">
        <title>Peltaster fructicola genome reveals evolution from an invasive phytopathogen to an ectophytic parasite.</title>
        <authorList>
            <person name="Xu C."/>
            <person name="Chen H."/>
            <person name="Gleason M.L."/>
            <person name="Xu J.R."/>
            <person name="Liu H."/>
            <person name="Zhang R."/>
            <person name="Sun G."/>
        </authorList>
    </citation>
    <scope>NUCLEOTIDE SEQUENCE [LARGE SCALE GENOMIC DNA]</scope>
    <source>
        <strain evidence="2 3">LNHT1506</strain>
    </source>
</reference>
<keyword evidence="1" id="KW-0472">Membrane</keyword>
<organism evidence="2 3">
    <name type="scientific">Peltaster fructicola</name>
    <dbReference type="NCBI Taxonomy" id="286661"/>
    <lineage>
        <taxon>Eukaryota</taxon>
        <taxon>Fungi</taxon>
        <taxon>Dikarya</taxon>
        <taxon>Ascomycota</taxon>
        <taxon>Pezizomycotina</taxon>
        <taxon>Dothideomycetes</taxon>
        <taxon>Dothideomycetes incertae sedis</taxon>
        <taxon>Peltaster</taxon>
    </lineage>
</organism>
<dbReference type="EMBL" id="CP051140">
    <property type="protein sequence ID" value="QIW98134.1"/>
    <property type="molecule type" value="Genomic_DNA"/>
</dbReference>
<dbReference type="Proteomes" id="UP000503462">
    <property type="component" value="Chromosome 2"/>
</dbReference>
<name>A0A6H0XU17_9PEZI</name>
<dbReference type="OrthoDB" id="3436860at2759"/>
<evidence type="ECO:0000313" key="2">
    <source>
        <dbReference type="EMBL" id="QIW98134.1"/>
    </source>
</evidence>
<keyword evidence="3" id="KW-1185">Reference proteome</keyword>
<accession>A0A6H0XU17</accession>
<feature type="transmembrane region" description="Helical" evidence="1">
    <location>
        <begin position="12"/>
        <end position="32"/>
    </location>
</feature>
<evidence type="ECO:0000313" key="3">
    <source>
        <dbReference type="Proteomes" id="UP000503462"/>
    </source>
</evidence>
<feature type="transmembrane region" description="Helical" evidence="1">
    <location>
        <begin position="109"/>
        <end position="133"/>
    </location>
</feature>
<keyword evidence="1" id="KW-0812">Transmembrane</keyword>
<proteinExistence type="predicted"/>
<protein>
    <recommendedName>
        <fullName evidence="4">MARVEL domain-containing protein</fullName>
    </recommendedName>
</protein>
<keyword evidence="1" id="KW-1133">Transmembrane helix</keyword>
<sequence>MQFLSHRTKLPIHIVQLFLIVCVIGLSIPRLFMKGQPRTRANTIALGMGAKSIIIISYQLLTEHVRRLQRWASLKAFVILNGLEIVFWAAVVFLVIQGNIQACIEVGCILSWIVVGLSILNTVLVIWVFAIVYMEFRESRRLPVGEKRSKAFPSMQGSQDAV</sequence>
<feature type="transmembrane region" description="Helical" evidence="1">
    <location>
        <begin position="73"/>
        <end position="97"/>
    </location>
</feature>
<evidence type="ECO:0000256" key="1">
    <source>
        <dbReference type="SAM" id="Phobius"/>
    </source>
</evidence>
<evidence type="ECO:0008006" key="4">
    <source>
        <dbReference type="Google" id="ProtNLM"/>
    </source>
</evidence>